<dbReference type="EMBL" id="JAGTJR010000123">
    <property type="protein sequence ID" value="KAH7007864.1"/>
    <property type="molecule type" value="Genomic_DNA"/>
</dbReference>
<feature type="chain" id="PRO_5047442877" description="Cell wall galactomannoprotein Mp2/allergen F17-like protein" evidence="2">
    <location>
        <begin position="20"/>
        <end position="295"/>
    </location>
</feature>
<keyword evidence="2" id="KW-0732">Signal</keyword>
<evidence type="ECO:0008006" key="5">
    <source>
        <dbReference type="Google" id="ProtNLM"/>
    </source>
</evidence>
<feature type="region of interest" description="Disordered" evidence="1">
    <location>
        <begin position="265"/>
        <end position="295"/>
    </location>
</feature>
<accession>A0ABQ8FSD1</accession>
<evidence type="ECO:0000313" key="3">
    <source>
        <dbReference type="EMBL" id="KAH7007864.1"/>
    </source>
</evidence>
<reference evidence="3 4" key="1">
    <citation type="journal article" date="2021" name="Nat. Commun.">
        <title>Genetic determinants of endophytism in the Arabidopsis root mycobiome.</title>
        <authorList>
            <person name="Mesny F."/>
            <person name="Miyauchi S."/>
            <person name="Thiergart T."/>
            <person name="Pickel B."/>
            <person name="Atanasova L."/>
            <person name="Karlsson M."/>
            <person name="Huettel B."/>
            <person name="Barry K.W."/>
            <person name="Haridas S."/>
            <person name="Chen C."/>
            <person name="Bauer D."/>
            <person name="Andreopoulos W."/>
            <person name="Pangilinan J."/>
            <person name="LaButti K."/>
            <person name="Riley R."/>
            <person name="Lipzen A."/>
            <person name="Clum A."/>
            <person name="Drula E."/>
            <person name="Henrissat B."/>
            <person name="Kohler A."/>
            <person name="Grigoriev I.V."/>
            <person name="Martin F.M."/>
            <person name="Hacquard S."/>
        </authorList>
    </citation>
    <scope>NUCLEOTIDE SEQUENCE [LARGE SCALE GENOMIC DNA]</scope>
    <source>
        <strain evidence="3 4">MPI-SDFR-AT-0080</strain>
    </source>
</reference>
<dbReference type="Proteomes" id="UP000774617">
    <property type="component" value="Unassembled WGS sequence"/>
</dbReference>
<feature type="compositionally biased region" description="Low complexity" evidence="1">
    <location>
        <begin position="266"/>
        <end position="295"/>
    </location>
</feature>
<feature type="region of interest" description="Disordered" evidence="1">
    <location>
        <begin position="25"/>
        <end position="69"/>
    </location>
</feature>
<comment type="caution">
    <text evidence="3">The sequence shown here is derived from an EMBL/GenBank/DDBJ whole genome shotgun (WGS) entry which is preliminary data.</text>
</comment>
<evidence type="ECO:0000256" key="2">
    <source>
        <dbReference type="SAM" id="SignalP"/>
    </source>
</evidence>
<feature type="signal peptide" evidence="2">
    <location>
        <begin position="1"/>
        <end position="19"/>
    </location>
</feature>
<evidence type="ECO:0000256" key="1">
    <source>
        <dbReference type="SAM" id="MobiDB-lite"/>
    </source>
</evidence>
<proteinExistence type="predicted"/>
<gene>
    <name evidence="3" type="ORF">B0J12DRAFT_85198</name>
</gene>
<keyword evidence="4" id="KW-1185">Reference proteome</keyword>
<protein>
    <recommendedName>
        <fullName evidence="5">Cell wall galactomannoprotein Mp2/allergen F17-like protein</fullName>
    </recommendedName>
</protein>
<evidence type="ECO:0000313" key="4">
    <source>
        <dbReference type="Proteomes" id="UP000774617"/>
    </source>
</evidence>
<sequence>MQPTTLFLGALGLFSLTTAQTTQGSTAASAGPSITSATPSSTFPTATPGTNSTGSSGGSSSSSSSAGNSTVPDVYLNVPELHVGRIELDVDNLRADINLNANVAQLVQINAGVAVSIEKVNITIADVDAQLELVVRLSHLVDIVNRVFESLDLNPLLITAINNVTSIVDTVVGAVDGLLGSITQGGSTLNFLVDNLGNIVQEVVGAAGDATSSIVGNYLQNMTQVGDAEQLANGLVQKTFEYSPLNRLVDIVFNSAGQVVQATVQKSKSGSGSSSSSPTAAAGATSTPSAARRKL</sequence>
<name>A0ABQ8FSD1_9PEZI</name>
<organism evidence="3 4">
    <name type="scientific">Macrophomina phaseolina</name>
    <dbReference type="NCBI Taxonomy" id="35725"/>
    <lineage>
        <taxon>Eukaryota</taxon>
        <taxon>Fungi</taxon>
        <taxon>Dikarya</taxon>
        <taxon>Ascomycota</taxon>
        <taxon>Pezizomycotina</taxon>
        <taxon>Dothideomycetes</taxon>
        <taxon>Dothideomycetes incertae sedis</taxon>
        <taxon>Botryosphaeriales</taxon>
        <taxon>Botryosphaeriaceae</taxon>
        <taxon>Macrophomina</taxon>
    </lineage>
</organism>